<sequence length="176" mass="19154">MSLKINIVLLLILTVFNCSELDKLTEFDITKDFNTTIEIAIPDNNGGSSSSLSESTTIDISTNEEIKKNLDLIQNITINTLTYEISNFTGAENAAITNASFNIGEISIAVNDVNLKQSDDNNTIYSIDDTNQLKSIATYLKNNTSVTITISGTLSATPVTFDVIIELDSTFTIDVI</sequence>
<proteinExistence type="predicted"/>
<organism evidence="1 2">
    <name type="scientific">Thalassobellus suaedae</name>
    <dbReference type="NCBI Taxonomy" id="3074124"/>
    <lineage>
        <taxon>Bacteria</taxon>
        <taxon>Pseudomonadati</taxon>
        <taxon>Bacteroidota</taxon>
        <taxon>Flavobacteriia</taxon>
        <taxon>Flavobacteriales</taxon>
        <taxon>Flavobacteriaceae</taxon>
        <taxon>Thalassobellus</taxon>
    </lineage>
</organism>
<evidence type="ECO:0000313" key="2">
    <source>
        <dbReference type="Proteomes" id="UP001302806"/>
    </source>
</evidence>
<accession>A0ABY9XTU1</accession>
<evidence type="ECO:0000313" key="1">
    <source>
        <dbReference type="EMBL" id="WNH09319.1"/>
    </source>
</evidence>
<gene>
    <name evidence="1" type="ORF">RHP51_00795</name>
</gene>
<dbReference type="RefSeq" id="WP_415865815.1">
    <property type="nucleotide sequence ID" value="NZ_CP134537.1"/>
</dbReference>
<protein>
    <submittedName>
        <fullName evidence="1">Uncharacterized protein</fullName>
    </submittedName>
</protein>
<dbReference type="Proteomes" id="UP001302806">
    <property type="component" value="Chromosome"/>
</dbReference>
<dbReference type="EMBL" id="CP134537">
    <property type="protein sequence ID" value="WNH09319.1"/>
    <property type="molecule type" value="Genomic_DNA"/>
</dbReference>
<name>A0ABY9XTU1_9FLAO</name>
<reference evidence="1 2" key="1">
    <citation type="submission" date="2023-09" db="EMBL/GenBank/DDBJ databases">
        <title>Thalassobella suaedae gen. nov., sp. nov., a marine bacterium of the family Flavobacteriaceae isolated from a halophyte Suaeda japonica.</title>
        <authorList>
            <person name="Lee S.Y."/>
            <person name="Hwang C.Y."/>
        </authorList>
    </citation>
    <scope>NUCLEOTIDE SEQUENCE [LARGE SCALE GENOMIC DNA]</scope>
    <source>
        <strain evidence="1 2">HL-DH14</strain>
    </source>
</reference>